<evidence type="ECO:0000256" key="8">
    <source>
        <dbReference type="RuleBase" id="RU363032"/>
    </source>
</evidence>
<gene>
    <name evidence="11" type="ORF">VCB98_05330</name>
</gene>
<feature type="transmembrane region" description="Helical" evidence="8">
    <location>
        <begin position="520"/>
        <end position="539"/>
    </location>
</feature>
<dbReference type="PANTHER" id="PTHR43357:SF3">
    <property type="entry name" value="FE(3+)-TRANSPORT SYSTEM PERMEASE PROTEIN FBPB 2"/>
    <property type="match status" value="1"/>
</dbReference>
<feature type="transmembrane region" description="Helical" evidence="8">
    <location>
        <begin position="146"/>
        <end position="164"/>
    </location>
</feature>
<feature type="transmembrane region" description="Helical" evidence="8">
    <location>
        <begin position="244"/>
        <end position="262"/>
    </location>
</feature>
<name>A0AAP6JE26_9GAMM</name>
<evidence type="ECO:0000256" key="1">
    <source>
        <dbReference type="ARBA" id="ARBA00004429"/>
    </source>
</evidence>
<dbReference type="AlphaFoldDB" id="A0AAP6JE26"/>
<dbReference type="RefSeq" id="WP_346050865.1">
    <property type="nucleotide sequence ID" value="NZ_JAYGII010000007.1"/>
</dbReference>
<dbReference type="Proteomes" id="UP001302316">
    <property type="component" value="Unassembled WGS sequence"/>
</dbReference>
<dbReference type="GO" id="GO:0005886">
    <property type="term" value="C:plasma membrane"/>
    <property type="evidence" value="ECO:0007669"/>
    <property type="project" value="UniProtKB-SubCell"/>
</dbReference>
<dbReference type="FunFam" id="1.10.3720.10:FF:000088">
    <property type="entry name" value="Iron(III) ABC transporter, permease protein"/>
    <property type="match status" value="1"/>
</dbReference>
<feature type="transmembrane region" description="Helical" evidence="8">
    <location>
        <begin position="63"/>
        <end position="86"/>
    </location>
</feature>
<feature type="transmembrane region" description="Helical" evidence="8">
    <location>
        <begin position="462"/>
        <end position="484"/>
    </location>
</feature>
<feature type="transmembrane region" description="Helical" evidence="8">
    <location>
        <begin position="201"/>
        <end position="224"/>
    </location>
</feature>
<feature type="domain" description="ABC transmembrane type-1" evidence="10">
    <location>
        <begin position="60"/>
        <end position="263"/>
    </location>
</feature>
<feature type="transmembrane region" description="Helical" evidence="8">
    <location>
        <begin position="412"/>
        <end position="434"/>
    </location>
</feature>
<feature type="transmembrane region" description="Helical" evidence="8">
    <location>
        <begin position="335"/>
        <end position="356"/>
    </location>
</feature>
<evidence type="ECO:0000256" key="2">
    <source>
        <dbReference type="ARBA" id="ARBA00022448"/>
    </source>
</evidence>
<evidence type="ECO:0000256" key="9">
    <source>
        <dbReference type="SAM" id="MobiDB-lite"/>
    </source>
</evidence>
<dbReference type="PANTHER" id="PTHR43357">
    <property type="entry name" value="INNER MEMBRANE ABC TRANSPORTER PERMEASE PROTEIN YDCV"/>
    <property type="match status" value="1"/>
</dbReference>
<evidence type="ECO:0000313" key="11">
    <source>
        <dbReference type="EMBL" id="MEA5445235.1"/>
    </source>
</evidence>
<keyword evidence="12" id="KW-1185">Reference proteome</keyword>
<reference evidence="11 12" key="1">
    <citation type="submission" date="2023-12" db="EMBL/GenBank/DDBJ databases">
        <title>Whole-genome sequencing of halo(alkali)philic microorganisms from hypersaline lakes.</title>
        <authorList>
            <person name="Sorokin D.Y."/>
            <person name="Merkel A.Y."/>
            <person name="Messina E."/>
            <person name="Yakimov M."/>
        </authorList>
    </citation>
    <scope>NUCLEOTIDE SEQUENCE [LARGE SCALE GENOMIC DNA]</scope>
    <source>
        <strain evidence="11 12">AB-CW1</strain>
    </source>
</reference>
<feature type="transmembrane region" description="Helical" evidence="8">
    <location>
        <begin position="98"/>
        <end position="119"/>
    </location>
</feature>
<evidence type="ECO:0000259" key="10">
    <source>
        <dbReference type="PROSITE" id="PS50928"/>
    </source>
</evidence>
<keyword evidence="5 8" id="KW-0812">Transmembrane</keyword>
<proteinExistence type="inferred from homology"/>
<feature type="domain" description="ABC transmembrane type-1" evidence="10">
    <location>
        <begin position="331"/>
        <end position="538"/>
    </location>
</feature>
<keyword evidence="3" id="KW-1003">Cell membrane</keyword>
<evidence type="ECO:0000256" key="6">
    <source>
        <dbReference type="ARBA" id="ARBA00022989"/>
    </source>
</evidence>
<comment type="caution">
    <text evidence="11">The sequence shown here is derived from an EMBL/GenBank/DDBJ whole genome shotgun (WGS) entry which is preliminary data.</text>
</comment>
<feature type="region of interest" description="Disordered" evidence="9">
    <location>
        <begin position="544"/>
        <end position="565"/>
    </location>
</feature>
<dbReference type="InterPro" id="IPR000515">
    <property type="entry name" value="MetI-like"/>
</dbReference>
<sequence>MTWPGGSRWLKRPRLSAGPLVAWLIALPVLLPLLIVSASLFAAETEVWTHLRSHVLPEVIVNTLWLVAGVAVGTALIGTALAWLVAACDFPGQRFFSWALLLPMAVPAYVMAFVLIGQLEYAGPVQSWMRAVWGEDAGLPPIRSRLGVILALTLVLYPYVYLIARNAFATQGARALEVARSLGLRPAAGFFRVALPMARPWIIGGVMLAMMETLADFGTVAAFNYETFTTAIYKAWYDLQSIEAAMQLSSLLVVVVLVILVLEQLSRQRTRYTATGAGQARRFRLRGGKALAAVAFCMLVLTVAFLIPALQLLFWSVAHFDGLDARYLGLAGRSLSLSAMAAALAIMIALVLAYAVRRSPGLLAGLGARVATVGYAVPGPVLAVGLMLPLVWLSGVLQGGADWLLGEDRIIIALQGTLLGLVAAYIGRFLAVAYNPVNANLLRVSSTLDDAARGMGLGPLGVIARVHFPLVRGGLITGAILVFVDVMKEMPITLMLRPFGWETLALRIYEMTAEGQWERAALPALTLVLVGLVPVILLTRRLDDGGGQSASEKRRPANLESAHAA</sequence>
<feature type="transmembrane region" description="Helical" evidence="8">
    <location>
        <begin position="368"/>
        <end position="392"/>
    </location>
</feature>
<comment type="similarity">
    <text evidence="8">Belongs to the binding-protein-dependent transport system permease family.</text>
</comment>
<dbReference type="GO" id="GO:0055085">
    <property type="term" value="P:transmembrane transport"/>
    <property type="evidence" value="ECO:0007669"/>
    <property type="project" value="InterPro"/>
</dbReference>
<keyword evidence="7 8" id="KW-0472">Membrane</keyword>
<evidence type="ECO:0000256" key="7">
    <source>
        <dbReference type="ARBA" id="ARBA00023136"/>
    </source>
</evidence>
<evidence type="ECO:0000313" key="12">
    <source>
        <dbReference type="Proteomes" id="UP001302316"/>
    </source>
</evidence>
<keyword evidence="4" id="KW-0997">Cell inner membrane</keyword>
<dbReference type="Gene3D" id="1.10.3720.10">
    <property type="entry name" value="MetI-like"/>
    <property type="match status" value="2"/>
</dbReference>
<dbReference type="PROSITE" id="PS50928">
    <property type="entry name" value="ABC_TM1"/>
    <property type="match status" value="2"/>
</dbReference>
<keyword evidence="2 8" id="KW-0813">Transport</keyword>
<dbReference type="CDD" id="cd06261">
    <property type="entry name" value="TM_PBP2"/>
    <property type="match status" value="2"/>
</dbReference>
<dbReference type="EMBL" id="JAYGII010000007">
    <property type="protein sequence ID" value="MEA5445235.1"/>
    <property type="molecule type" value="Genomic_DNA"/>
</dbReference>
<dbReference type="InterPro" id="IPR035906">
    <property type="entry name" value="MetI-like_sf"/>
</dbReference>
<organism evidence="11 12">
    <name type="scientific">Natronospira elongata</name>
    <dbReference type="NCBI Taxonomy" id="3110268"/>
    <lineage>
        <taxon>Bacteria</taxon>
        <taxon>Pseudomonadati</taxon>
        <taxon>Pseudomonadota</taxon>
        <taxon>Gammaproteobacteria</taxon>
        <taxon>Natronospirales</taxon>
        <taxon>Natronospiraceae</taxon>
        <taxon>Natronospira</taxon>
    </lineage>
</organism>
<feature type="transmembrane region" description="Helical" evidence="8">
    <location>
        <begin position="20"/>
        <end position="43"/>
    </location>
</feature>
<protein>
    <submittedName>
        <fullName evidence="11">Iron ABC transporter permease</fullName>
    </submittedName>
</protein>
<comment type="subcellular location">
    <subcellularLocation>
        <location evidence="1">Cell inner membrane</location>
        <topology evidence="1">Multi-pass membrane protein</topology>
    </subcellularLocation>
    <subcellularLocation>
        <location evidence="8">Cell membrane</location>
        <topology evidence="8">Multi-pass membrane protein</topology>
    </subcellularLocation>
</comment>
<keyword evidence="6 8" id="KW-1133">Transmembrane helix</keyword>
<dbReference type="Pfam" id="PF00528">
    <property type="entry name" value="BPD_transp_1"/>
    <property type="match status" value="2"/>
</dbReference>
<evidence type="ECO:0000256" key="5">
    <source>
        <dbReference type="ARBA" id="ARBA00022692"/>
    </source>
</evidence>
<evidence type="ECO:0000256" key="3">
    <source>
        <dbReference type="ARBA" id="ARBA00022475"/>
    </source>
</evidence>
<dbReference type="SUPFAM" id="SSF161098">
    <property type="entry name" value="MetI-like"/>
    <property type="match status" value="2"/>
</dbReference>
<evidence type="ECO:0000256" key="4">
    <source>
        <dbReference type="ARBA" id="ARBA00022519"/>
    </source>
</evidence>
<feature type="transmembrane region" description="Helical" evidence="8">
    <location>
        <begin position="290"/>
        <end position="315"/>
    </location>
</feature>
<accession>A0AAP6JE26</accession>